<keyword evidence="2" id="KW-0472">Membrane</keyword>
<dbReference type="OrthoDB" id="7282973at2"/>
<name>A0A4V3AAB1_9PROT</name>
<evidence type="ECO:0000256" key="2">
    <source>
        <dbReference type="SAM" id="Phobius"/>
    </source>
</evidence>
<dbReference type="EMBL" id="SMSJ01000011">
    <property type="protein sequence ID" value="TDH62435.1"/>
    <property type="molecule type" value="Genomic_DNA"/>
</dbReference>
<feature type="region of interest" description="Disordered" evidence="1">
    <location>
        <begin position="26"/>
        <end position="54"/>
    </location>
</feature>
<sequence>MPRRQRTRSEPPAELRAGHLLVPGTTANLRLSNRRKERPSMPQQNAERSTLPSTGHATGRLWLWAGLLAVLAGLAVVARMQVGIGYHFGDVAALALMASATFIILINQRGMPAHGEAEN</sequence>
<comment type="caution">
    <text evidence="3">The sequence shown here is derived from an EMBL/GenBank/DDBJ whole genome shotgun (WGS) entry which is preliminary data.</text>
</comment>
<feature type="transmembrane region" description="Helical" evidence="2">
    <location>
        <begin position="61"/>
        <end position="78"/>
    </location>
</feature>
<gene>
    <name evidence="3" type="ORF">E2C06_11220</name>
</gene>
<dbReference type="Proteomes" id="UP000295096">
    <property type="component" value="Unassembled WGS sequence"/>
</dbReference>
<evidence type="ECO:0000313" key="4">
    <source>
        <dbReference type="Proteomes" id="UP000295096"/>
    </source>
</evidence>
<reference evidence="3 4" key="1">
    <citation type="journal article" date="2016" name="J. Microbiol.">
        <title>Dankookia rubra gen. nov., sp. nov., an alphaproteobacterium isolated from sediment of a shallow stream.</title>
        <authorList>
            <person name="Kim W.H."/>
            <person name="Kim D.H."/>
            <person name="Kang K."/>
            <person name="Ahn T.Y."/>
        </authorList>
    </citation>
    <scope>NUCLEOTIDE SEQUENCE [LARGE SCALE GENOMIC DNA]</scope>
    <source>
        <strain evidence="3 4">JCM30602</strain>
    </source>
</reference>
<feature type="compositionally biased region" description="Polar residues" evidence="1">
    <location>
        <begin position="41"/>
        <end position="54"/>
    </location>
</feature>
<organism evidence="3 4">
    <name type="scientific">Dankookia rubra</name>
    <dbReference type="NCBI Taxonomy" id="1442381"/>
    <lineage>
        <taxon>Bacteria</taxon>
        <taxon>Pseudomonadati</taxon>
        <taxon>Pseudomonadota</taxon>
        <taxon>Alphaproteobacteria</taxon>
        <taxon>Acetobacterales</taxon>
        <taxon>Roseomonadaceae</taxon>
        <taxon>Dankookia</taxon>
    </lineage>
</organism>
<keyword evidence="2" id="KW-0812">Transmembrane</keyword>
<evidence type="ECO:0000313" key="3">
    <source>
        <dbReference type="EMBL" id="TDH62435.1"/>
    </source>
</evidence>
<feature type="transmembrane region" description="Helical" evidence="2">
    <location>
        <begin position="84"/>
        <end position="106"/>
    </location>
</feature>
<keyword evidence="4" id="KW-1185">Reference proteome</keyword>
<proteinExistence type="predicted"/>
<keyword evidence="2" id="KW-1133">Transmembrane helix</keyword>
<dbReference type="AlphaFoldDB" id="A0A4V3AAB1"/>
<dbReference type="NCBIfam" id="TIGR01167">
    <property type="entry name" value="LPXTG_anchor"/>
    <property type="match status" value="1"/>
</dbReference>
<protein>
    <submittedName>
        <fullName evidence="3">LPXTG cell wall anchor domain-containing protein</fullName>
    </submittedName>
</protein>
<evidence type="ECO:0000256" key="1">
    <source>
        <dbReference type="SAM" id="MobiDB-lite"/>
    </source>
</evidence>
<accession>A0A4V3AAB1</accession>